<dbReference type="InterPro" id="IPR003594">
    <property type="entry name" value="HATPase_dom"/>
</dbReference>
<dbReference type="Pfam" id="PF02518">
    <property type="entry name" value="HATPase_c"/>
    <property type="match status" value="1"/>
</dbReference>
<feature type="domain" description="Response regulatory" evidence="6">
    <location>
        <begin position="12"/>
        <end position="128"/>
    </location>
</feature>
<dbReference type="InterPro" id="IPR003661">
    <property type="entry name" value="HisK_dim/P_dom"/>
</dbReference>
<evidence type="ECO:0000256" key="2">
    <source>
        <dbReference type="ARBA" id="ARBA00022679"/>
    </source>
</evidence>
<dbReference type="SMART" id="SM00065">
    <property type="entry name" value="GAF"/>
    <property type="match status" value="2"/>
</dbReference>
<comment type="caution">
    <text evidence="7">The sequence shown here is derived from an EMBL/GenBank/DDBJ whole genome shotgun (WGS) entry which is preliminary data.</text>
</comment>
<dbReference type="InterPro" id="IPR036890">
    <property type="entry name" value="HATPase_C_sf"/>
</dbReference>
<dbReference type="Gene3D" id="3.30.565.10">
    <property type="entry name" value="Histidine kinase-like ATPase, C-terminal domain"/>
    <property type="match status" value="1"/>
</dbReference>
<evidence type="ECO:0000256" key="1">
    <source>
        <dbReference type="ARBA" id="ARBA00022553"/>
    </source>
</evidence>
<dbReference type="InterPro" id="IPR003018">
    <property type="entry name" value="GAF"/>
</dbReference>
<dbReference type="SUPFAM" id="SSF55874">
    <property type="entry name" value="ATPase domain of HSP90 chaperone/DNA topoisomerase II/histidine kinase"/>
    <property type="match status" value="1"/>
</dbReference>
<dbReference type="Pfam" id="PF01590">
    <property type="entry name" value="GAF"/>
    <property type="match status" value="1"/>
</dbReference>
<protein>
    <submittedName>
        <fullName evidence="7">Sensor histidine kinase RcsC</fullName>
    </submittedName>
</protein>
<organism evidence="7 8">
    <name type="scientific">Herpetosiphon gulosus</name>
    <dbReference type="NCBI Taxonomy" id="1973496"/>
    <lineage>
        <taxon>Bacteria</taxon>
        <taxon>Bacillati</taxon>
        <taxon>Chloroflexota</taxon>
        <taxon>Chloroflexia</taxon>
        <taxon>Herpetosiphonales</taxon>
        <taxon>Herpetosiphonaceae</taxon>
        <taxon>Herpetosiphon</taxon>
    </lineage>
</organism>
<evidence type="ECO:0000259" key="6">
    <source>
        <dbReference type="PROSITE" id="PS50110"/>
    </source>
</evidence>
<dbReference type="SMART" id="SM00448">
    <property type="entry name" value="REC"/>
    <property type="match status" value="1"/>
</dbReference>
<dbReference type="PANTHER" id="PTHR43547">
    <property type="entry name" value="TWO-COMPONENT HISTIDINE KINASE"/>
    <property type="match status" value="1"/>
</dbReference>
<dbReference type="InterPro" id="IPR005467">
    <property type="entry name" value="His_kinase_dom"/>
</dbReference>
<dbReference type="SUPFAM" id="SSF55781">
    <property type="entry name" value="GAF domain-like"/>
    <property type="match status" value="2"/>
</dbReference>
<dbReference type="GO" id="GO:0016301">
    <property type="term" value="F:kinase activity"/>
    <property type="evidence" value="ECO:0007669"/>
    <property type="project" value="UniProtKB-KW"/>
</dbReference>
<dbReference type="Gene3D" id="3.30.450.40">
    <property type="match status" value="2"/>
</dbReference>
<dbReference type="CDD" id="cd00075">
    <property type="entry name" value="HATPase"/>
    <property type="match status" value="1"/>
</dbReference>
<accession>A0ABP9X4J8</accession>
<dbReference type="SMART" id="SM00388">
    <property type="entry name" value="HisKA"/>
    <property type="match status" value="1"/>
</dbReference>
<name>A0ABP9X4J8_9CHLR</name>
<dbReference type="Pfam" id="PF00072">
    <property type="entry name" value="Response_reg"/>
    <property type="match status" value="1"/>
</dbReference>
<dbReference type="Pfam" id="PF13185">
    <property type="entry name" value="GAF_2"/>
    <property type="match status" value="1"/>
</dbReference>
<keyword evidence="2" id="KW-0808">Transferase</keyword>
<dbReference type="PROSITE" id="PS50110">
    <property type="entry name" value="RESPONSE_REGULATORY"/>
    <property type="match status" value="1"/>
</dbReference>
<evidence type="ECO:0000313" key="7">
    <source>
        <dbReference type="EMBL" id="GAA5529746.1"/>
    </source>
</evidence>
<proteinExistence type="predicted"/>
<keyword evidence="1 4" id="KW-0597">Phosphoprotein</keyword>
<dbReference type="SMART" id="SM00387">
    <property type="entry name" value="HATPase_c"/>
    <property type="match status" value="1"/>
</dbReference>
<dbReference type="Proteomes" id="UP001428290">
    <property type="component" value="Unassembled WGS sequence"/>
</dbReference>
<keyword evidence="3 7" id="KW-0418">Kinase</keyword>
<dbReference type="PROSITE" id="PS50109">
    <property type="entry name" value="HIS_KIN"/>
    <property type="match status" value="1"/>
</dbReference>
<dbReference type="Gene3D" id="1.10.287.130">
    <property type="match status" value="1"/>
</dbReference>
<dbReference type="RefSeq" id="WP_345723343.1">
    <property type="nucleotide sequence ID" value="NZ_BAABRU010000013.1"/>
</dbReference>
<reference evidence="7 8" key="1">
    <citation type="submission" date="2024-02" db="EMBL/GenBank/DDBJ databases">
        <title>Herpetosiphon gulosus NBRC 112829.</title>
        <authorList>
            <person name="Ichikawa N."/>
            <person name="Katano-Makiyama Y."/>
            <person name="Hidaka K."/>
        </authorList>
    </citation>
    <scope>NUCLEOTIDE SEQUENCE [LARGE SCALE GENOMIC DNA]</scope>
    <source>
        <strain evidence="7 8">NBRC 112829</strain>
    </source>
</reference>
<feature type="domain" description="Histidine kinase" evidence="5">
    <location>
        <begin position="487"/>
        <end position="695"/>
    </location>
</feature>
<dbReference type="InterPro" id="IPR001789">
    <property type="entry name" value="Sig_transdc_resp-reg_receiver"/>
</dbReference>
<evidence type="ECO:0000313" key="8">
    <source>
        <dbReference type="Proteomes" id="UP001428290"/>
    </source>
</evidence>
<feature type="modified residue" description="4-aspartylphosphate" evidence="4">
    <location>
        <position position="61"/>
    </location>
</feature>
<dbReference type="InterPro" id="IPR011006">
    <property type="entry name" value="CheY-like_superfamily"/>
</dbReference>
<dbReference type="InterPro" id="IPR029016">
    <property type="entry name" value="GAF-like_dom_sf"/>
</dbReference>
<dbReference type="PANTHER" id="PTHR43547:SF2">
    <property type="entry name" value="HYBRID SIGNAL TRANSDUCTION HISTIDINE KINASE C"/>
    <property type="match status" value="1"/>
</dbReference>
<gene>
    <name evidence="7" type="primary">rcsC_28</name>
    <name evidence="7" type="ORF">Hgul01_03560</name>
</gene>
<keyword evidence="8" id="KW-1185">Reference proteome</keyword>
<dbReference type="Gene3D" id="3.40.50.2300">
    <property type="match status" value="1"/>
</dbReference>
<dbReference type="EMBL" id="BAABRU010000013">
    <property type="protein sequence ID" value="GAA5529746.1"/>
    <property type="molecule type" value="Genomic_DNA"/>
</dbReference>
<evidence type="ECO:0000259" key="5">
    <source>
        <dbReference type="PROSITE" id="PS50109"/>
    </source>
</evidence>
<evidence type="ECO:0000256" key="4">
    <source>
        <dbReference type="PROSITE-ProRule" id="PRU00169"/>
    </source>
</evidence>
<evidence type="ECO:0000256" key="3">
    <source>
        <dbReference type="ARBA" id="ARBA00022777"/>
    </source>
</evidence>
<dbReference type="SUPFAM" id="SSF52172">
    <property type="entry name" value="CheY-like"/>
    <property type="match status" value="1"/>
</dbReference>
<sequence length="702" mass="77245">MTEMHEFSQQPLVLIVDDQSSNRSIVRRYVEAAGYLAAEAEHGVAALDFVRQTPPDAILLDIFMPGIDGIEVLKTIRAQRDHHYIPIIVVTAAAELAVRQQAYFEGADDFLLKPVDSATLRARLRAAIRLKHVLSRVEAERERFALIADITRDITQIESISGMLAHVVDVSTKALQADHGNLFLLHDVADVEILTTDDGVSHNLDRVKRVVKEGAAGYALRSRETVRITDVHEDARWLQLDQSAASVRSALIVPIGDASGPLGVLAVYHSVVDHFSADDQVLLELIAHQIIGPIRQAQMREQLARQTRQLQLVNNLAQSLSANLDLDSLYRSIEQELQQIMGPVAIAWYSYRNAIIDLAYTSQQHAFCMPNDQQSLHLLTELGTITRVYSCVLGTDTLVPITQQLLDAGYQGCAAVPLLHQARLLGVLIIAIKHRQITNEEVALLEMARPHFAVALANAQTVADQAARQTEQAELGYLRNMEQLAGQMAHHFNNLLAVILGNTQLAELDAIDEGQRELLAEVVKHVRGGKEMVQRIHLLKGASRTNPAPFPIDLSDALPSLIDQALQIHRSVAHLQLEIQPNLHILLQERELLTLCTELLNNALESGSSHTGIVIKAYQTEHATVLAFRDAGRGIPVDALGDIWQPFWTTHGPQRLGLGLPICAAVMWRAAGSISLIPNDPEPGITALLQFPLLPNEAANSA</sequence>